<reference evidence="2 3" key="1">
    <citation type="submission" date="2016-11" db="EMBL/GenBank/DDBJ databases">
        <authorList>
            <person name="Jaros S."/>
            <person name="Januszkiewicz K."/>
            <person name="Wedrychowicz H."/>
        </authorList>
    </citation>
    <scope>NUCLEOTIDE SEQUENCE [LARGE SCALE GENOMIC DNA]</scope>
    <source>
        <strain evidence="2 3">KHT3</strain>
    </source>
</reference>
<evidence type="ECO:0000313" key="3">
    <source>
        <dbReference type="Proteomes" id="UP000184130"/>
    </source>
</evidence>
<keyword evidence="1" id="KW-0812">Transmembrane</keyword>
<keyword evidence="1" id="KW-1133">Transmembrane helix</keyword>
<evidence type="ECO:0000256" key="1">
    <source>
        <dbReference type="SAM" id="Phobius"/>
    </source>
</evidence>
<dbReference type="EMBL" id="FRBD01000021">
    <property type="protein sequence ID" value="SHL07585.1"/>
    <property type="molecule type" value="Genomic_DNA"/>
</dbReference>
<feature type="transmembrane region" description="Helical" evidence="1">
    <location>
        <begin position="63"/>
        <end position="80"/>
    </location>
</feature>
<organism evidence="2 3">
    <name type="scientific">Xylanibacter ruminicola</name>
    <name type="common">Prevotella ruminicola</name>
    <dbReference type="NCBI Taxonomy" id="839"/>
    <lineage>
        <taxon>Bacteria</taxon>
        <taxon>Pseudomonadati</taxon>
        <taxon>Bacteroidota</taxon>
        <taxon>Bacteroidia</taxon>
        <taxon>Bacteroidales</taxon>
        <taxon>Prevotellaceae</taxon>
        <taxon>Xylanibacter</taxon>
    </lineage>
</organism>
<protein>
    <submittedName>
        <fullName evidence="2">Uncharacterized protein</fullName>
    </submittedName>
</protein>
<feature type="transmembrane region" description="Helical" evidence="1">
    <location>
        <begin position="12"/>
        <end position="30"/>
    </location>
</feature>
<dbReference type="RefSeq" id="WP_073210426.1">
    <property type="nucleotide sequence ID" value="NZ_FRBD01000021.1"/>
</dbReference>
<dbReference type="AlphaFoldDB" id="A0A1M6XP68"/>
<sequence length="81" mass="9666">MKKYLKEIELSGLLFVIIGVVCSLVWGYGFGMWPCALGLVLWLITFLYKAFRWKEYERENRQNIMILLIAIFILTIKMLFR</sequence>
<gene>
    <name evidence="2" type="ORF">SAMN05216463_12147</name>
</gene>
<accession>A0A1M6XP68</accession>
<evidence type="ECO:0000313" key="2">
    <source>
        <dbReference type="EMBL" id="SHL07585.1"/>
    </source>
</evidence>
<proteinExistence type="predicted"/>
<keyword evidence="1" id="KW-0472">Membrane</keyword>
<dbReference type="Proteomes" id="UP000184130">
    <property type="component" value="Unassembled WGS sequence"/>
</dbReference>
<dbReference type="OrthoDB" id="1082838at2"/>
<name>A0A1M6XP68_XYLRU</name>